<evidence type="ECO:0000256" key="6">
    <source>
        <dbReference type="PROSITE-ProRule" id="PRU00352"/>
    </source>
</evidence>
<comment type="caution">
    <text evidence="12">The sequence shown here is derived from an EMBL/GenBank/DDBJ whole genome shotgun (WGS) entry which is preliminary data.</text>
</comment>
<feature type="transmembrane region" description="Helical" evidence="8">
    <location>
        <begin position="629"/>
        <end position="652"/>
    </location>
</feature>
<evidence type="ECO:0000259" key="11">
    <source>
        <dbReference type="PROSITE" id="PS51004"/>
    </source>
</evidence>
<feature type="domain" description="Ig-like" evidence="10">
    <location>
        <begin position="517"/>
        <end position="604"/>
    </location>
</feature>
<feature type="non-terminal residue" evidence="12">
    <location>
        <position position="1"/>
    </location>
</feature>
<dbReference type="PANTHER" id="PTHR11036:SF17">
    <property type="entry name" value="SEMAPHORIN-4G"/>
    <property type="match status" value="1"/>
</dbReference>
<dbReference type="InterPro" id="IPR015943">
    <property type="entry name" value="WD40/YVTN_repeat-like_dom_sf"/>
</dbReference>
<evidence type="ECO:0000256" key="1">
    <source>
        <dbReference type="ARBA" id="ARBA00004370"/>
    </source>
</evidence>
<keyword evidence="9" id="KW-0732">Signal</keyword>
<evidence type="ECO:0000256" key="4">
    <source>
        <dbReference type="ARBA" id="ARBA00023157"/>
    </source>
</evidence>
<feature type="domain" description="Sema" evidence="11">
    <location>
        <begin position="49"/>
        <end position="468"/>
    </location>
</feature>
<keyword evidence="8" id="KW-0812">Transmembrane</keyword>
<dbReference type="GO" id="GO:0005886">
    <property type="term" value="C:plasma membrane"/>
    <property type="evidence" value="ECO:0007669"/>
    <property type="project" value="TreeGrafter"/>
</dbReference>
<comment type="similarity">
    <text evidence="2">Belongs to the semaphorin family.</text>
</comment>
<dbReference type="SUPFAM" id="SSF101912">
    <property type="entry name" value="Sema domain"/>
    <property type="match status" value="1"/>
</dbReference>
<feature type="chain" id="PRO_5040503307" description="Semaphorin-4G" evidence="9">
    <location>
        <begin position="36"/>
        <end position="686"/>
    </location>
</feature>
<evidence type="ECO:0000256" key="8">
    <source>
        <dbReference type="SAM" id="Phobius"/>
    </source>
</evidence>
<dbReference type="InterPro" id="IPR036352">
    <property type="entry name" value="Semap_dom_sf"/>
</dbReference>
<evidence type="ECO:0000313" key="12">
    <source>
        <dbReference type="EMBL" id="KAJ3610776.1"/>
    </source>
</evidence>
<organism evidence="12 13">
    <name type="scientific">Muraenolepis orangiensis</name>
    <name type="common">Patagonian moray cod</name>
    <dbReference type="NCBI Taxonomy" id="630683"/>
    <lineage>
        <taxon>Eukaryota</taxon>
        <taxon>Metazoa</taxon>
        <taxon>Chordata</taxon>
        <taxon>Craniata</taxon>
        <taxon>Vertebrata</taxon>
        <taxon>Euteleostomi</taxon>
        <taxon>Actinopterygii</taxon>
        <taxon>Neopterygii</taxon>
        <taxon>Teleostei</taxon>
        <taxon>Neoteleostei</taxon>
        <taxon>Acanthomorphata</taxon>
        <taxon>Zeiogadaria</taxon>
        <taxon>Gadariae</taxon>
        <taxon>Gadiformes</taxon>
        <taxon>Muraenolepidoidei</taxon>
        <taxon>Muraenolepididae</taxon>
        <taxon>Muraenolepis</taxon>
    </lineage>
</organism>
<proteinExistence type="inferred from homology"/>
<dbReference type="InterPro" id="IPR036179">
    <property type="entry name" value="Ig-like_dom_sf"/>
</dbReference>
<dbReference type="PANTHER" id="PTHR11036">
    <property type="entry name" value="SEMAPHORIN"/>
    <property type="match status" value="1"/>
</dbReference>
<gene>
    <name evidence="12" type="ORF">NHX12_022867</name>
</gene>
<evidence type="ECO:0000313" key="13">
    <source>
        <dbReference type="Proteomes" id="UP001148018"/>
    </source>
</evidence>
<dbReference type="EMBL" id="JANIIK010000038">
    <property type="protein sequence ID" value="KAJ3610776.1"/>
    <property type="molecule type" value="Genomic_DNA"/>
</dbReference>
<dbReference type="OrthoDB" id="9988752at2759"/>
<accession>A0A9Q0EPB8</accession>
<evidence type="ECO:0000256" key="3">
    <source>
        <dbReference type="ARBA" id="ARBA00023136"/>
    </source>
</evidence>
<dbReference type="AlphaFoldDB" id="A0A9Q0EPB8"/>
<dbReference type="Proteomes" id="UP001148018">
    <property type="component" value="Unassembled WGS sequence"/>
</dbReference>
<feature type="compositionally biased region" description="Polar residues" evidence="7">
    <location>
        <begin position="334"/>
        <end position="345"/>
    </location>
</feature>
<dbReference type="Pfam" id="PF01437">
    <property type="entry name" value="PSI"/>
    <property type="match status" value="1"/>
</dbReference>
<feature type="signal peptide" evidence="9">
    <location>
        <begin position="1"/>
        <end position="35"/>
    </location>
</feature>
<dbReference type="SUPFAM" id="SSF103575">
    <property type="entry name" value="Plexin repeat"/>
    <property type="match status" value="1"/>
</dbReference>
<evidence type="ECO:0000259" key="10">
    <source>
        <dbReference type="PROSITE" id="PS50835"/>
    </source>
</evidence>
<dbReference type="InterPro" id="IPR002165">
    <property type="entry name" value="Plexin_repeat"/>
</dbReference>
<dbReference type="GO" id="GO:0071526">
    <property type="term" value="P:semaphorin-plexin signaling pathway"/>
    <property type="evidence" value="ECO:0007669"/>
    <property type="project" value="TreeGrafter"/>
</dbReference>
<sequence>MGRSTAVARRWRRRRGPWLSLVLALLPCLACTVSGYPFRTPLEADTTPRLTIPTAGLEGCRRFRSPWVVDYGPLLVDEASGRLWVGARGAAFSLNASDISAGAPLAVEWEASQEKKEQCLAKGKDNKTECFNHIRFLQRFNSTHLYICGTYAFSPLCAYIEEERFVMSSQPEEGKDKCPYGPAVGYTALIVEQQMYSASRYEFRSFPDLRLNGPPLTLKTEDAPTRWLNDADFVGSALVEETRGGGDDDKLFFFFTEASEEQAAGNTHGRVARVARVCKKRWTSFLKARLVCSLPEFHFHFNVLRSVFLLRGSAPGTPSSTGVRPGVGPYMENSPDSGSQWSQYTGKVPQPRPGTCITDELRARDIRLSTSLPDDVLDFVRRHPLMAIEVQPLDGRPLVFRRTTDYTHMAVDVVTDDGWLHRAVSVDGQLHIIEELQLFDDPQPVNSLVISPAQLPLSTCQRYSSCYDCLFARDPYCGWNSSQCVPILSHTDRSAIIQDIQQGNRGCENNSRDGDDPPQTPAARRRAVAEGDDALLRCELTSNLATPLWTRDGAKLSAYGLDSGFRAGTDGLLILAARPDQRGLYTCYGVENGVRVPMVSYNVTPGAGEEPGATPPARMALLSRRNTEAMYLSLITVLGGLCVVLTVVLLYLELKTVSGRYDGNAERHHEGGEGEGCGAEAGLLQI</sequence>
<dbReference type="InterPro" id="IPR027231">
    <property type="entry name" value="Semaphorin"/>
</dbReference>
<reference evidence="12" key="1">
    <citation type="submission" date="2022-07" db="EMBL/GenBank/DDBJ databases">
        <title>Chromosome-level genome of Muraenolepis orangiensis.</title>
        <authorList>
            <person name="Kim J."/>
        </authorList>
    </citation>
    <scope>NUCLEOTIDE SEQUENCE</scope>
    <source>
        <strain evidence="12">KU_S4_2022</strain>
        <tissue evidence="12">Muscle</tissue>
    </source>
</reference>
<keyword evidence="8" id="KW-1133">Transmembrane helix</keyword>
<dbReference type="Pfam" id="PF01403">
    <property type="entry name" value="Sema"/>
    <property type="match status" value="1"/>
</dbReference>
<dbReference type="InterPro" id="IPR013783">
    <property type="entry name" value="Ig-like_fold"/>
</dbReference>
<dbReference type="InterPro" id="IPR001627">
    <property type="entry name" value="Semap_dom"/>
</dbReference>
<dbReference type="SMART" id="SM00423">
    <property type="entry name" value="PSI"/>
    <property type="match status" value="1"/>
</dbReference>
<evidence type="ECO:0000256" key="9">
    <source>
        <dbReference type="SAM" id="SignalP"/>
    </source>
</evidence>
<dbReference type="PROSITE" id="PS50835">
    <property type="entry name" value="IG_LIKE"/>
    <property type="match status" value="1"/>
</dbReference>
<protein>
    <recommendedName>
        <fullName evidence="14">Semaphorin-4G</fullName>
    </recommendedName>
</protein>
<dbReference type="GO" id="GO:0030335">
    <property type="term" value="P:positive regulation of cell migration"/>
    <property type="evidence" value="ECO:0007669"/>
    <property type="project" value="TreeGrafter"/>
</dbReference>
<evidence type="ECO:0000256" key="2">
    <source>
        <dbReference type="ARBA" id="ARBA00009492"/>
    </source>
</evidence>
<comment type="caution">
    <text evidence="6">Lacks conserved residue(s) required for the propagation of feature annotation.</text>
</comment>
<dbReference type="FunFam" id="2.60.40.10:FF:001170">
    <property type="entry name" value="Sema domain, immunoglobulin domain (Ig), short basic domain, secreted, (Semaphorin) 3F"/>
    <property type="match status" value="1"/>
</dbReference>
<keyword evidence="3 8" id="KW-0472">Membrane</keyword>
<dbReference type="GO" id="GO:0045499">
    <property type="term" value="F:chemorepellent activity"/>
    <property type="evidence" value="ECO:0007669"/>
    <property type="project" value="TreeGrafter"/>
</dbReference>
<keyword evidence="13" id="KW-1185">Reference proteome</keyword>
<dbReference type="SUPFAM" id="SSF48726">
    <property type="entry name" value="Immunoglobulin"/>
    <property type="match status" value="1"/>
</dbReference>
<dbReference type="GO" id="GO:0030215">
    <property type="term" value="F:semaphorin receptor binding"/>
    <property type="evidence" value="ECO:0007669"/>
    <property type="project" value="InterPro"/>
</dbReference>
<dbReference type="InterPro" id="IPR007110">
    <property type="entry name" value="Ig-like_dom"/>
</dbReference>
<dbReference type="PROSITE" id="PS51004">
    <property type="entry name" value="SEMA"/>
    <property type="match status" value="1"/>
</dbReference>
<feature type="region of interest" description="Disordered" evidence="7">
    <location>
        <begin position="333"/>
        <end position="354"/>
    </location>
</feature>
<dbReference type="Gene3D" id="2.130.10.10">
    <property type="entry name" value="YVTN repeat-like/Quinoprotein amine dehydrogenase"/>
    <property type="match status" value="2"/>
</dbReference>
<evidence type="ECO:0000256" key="7">
    <source>
        <dbReference type="SAM" id="MobiDB-lite"/>
    </source>
</evidence>
<dbReference type="GO" id="GO:0001755">
    <property type="term" value="P:neural crest cell migration"/>
    <property type="evidence" value="ECO:0007669"/>
    <property type="project" value="TreeGrafter"/>
</dbReference>
<evidence type="ECO:0008006" key="14">
    <source>
        <dbReference type="Google" id="ProtNLM"/>
    </source>
</evidence>
<evidence type="ECO:0000256" key="5">
    <source>
        <dbReference type="ARBA" id="ARBA00023180"/>
    </source>
</evidence>
<dbReference type="InterPro" id="IPR016201">
    <property type="entry name" value="PSI"/>
</dbReference>
<keyword evidence="4" id="KW-1015">Disulfide bond</keyword>
<dbReference type="SMART" id="SM00630">
    <property type="entry name" value="Sema"/>
    <property type="match status" value="1"/>
</dbReference>
<dbReference type="GO" id="GO:0007411">
    <property type="term" value="P:axon guidance"/>
    <property type="evidence" value="ECO:0007669"/>
    <property type="project" value="TreeGrafter"/>
</dbReference>
<dbReference type="Gene3D" id="3.30.1680.10">
    <property type="entry name" value="ligand-binding face of the semaphorins, domain 2"/>
    <property type="match status" value="1"/>
</dbReference>
<name>A0A9Q0EPB8_9TELE</name>
<comment type="subcellular location">
    <subcellularLocation>
        <location evidence="1">Membrane</location>
    </subcellularLocation>
</comment>
<keyword evidence="5" id="KW-0325">Glycoprotein</keyword>
<dbReference type="Gene3D" id="2.60.40.10">
    <property type="entry name" value="Immunoglobulins"/>
    <property type="match status" value="1"/>
</dbReference>